<organism evidence="9 10">
    <name type="scientific">Pseudomonas putida</name>
    <name type="common">Arthrobacter siderocapsulatus</name>
    <dbReference type="NCBI Taxonomy" id="303"/>
    <lineage>
        <taxon>Bacteria</taxon>
        <taxon>Pseudomonadati</taxon>
        <taxon>Pseudomonadota</taxon>
        <taxon>Gammaproteobacteria</taxon>
        <taxon>Pseudomonadales</taxon>
        <taxon>Pseudomonadaceae</taxon>
        <taxon>Pseudomonas</taxon>
    </lineage>
</organism>
<dbReference type="GO" id="GO:0008233">
    <property type="term" value="F:peptidase activity"/>
    <property type="evidence" value="ECO:0007669"/>
    <property type="project" value="UniProtKB-KW"/>
</dbReference>
<keyword evidence="2 8" id="KW-0645">Protease</keyword>
<dbReference type="Gene3D" id="3.90.1680.10">
    <property type="entry name" value="SOS response associated peptidase-like"/>
    <property type="match status" value="1"/>
</dbReference>
<keyword evidence="6" id="KW-0238">DNA-binding</keyword>
<keyword evidence="5" id="KW-0190">Covalent protein-DNA linkage</keyword>
<reference evidence="9 10" key="1">
    <citation type="submission" date="2016-12" db="EMBL/GenBank/DDBJ databases">
        <title>Draft Genome Sequence of Mercury Resistant Pseudomonas DRA525.</title>
        <authorList>
            <person name="Drace K.M."/>
        </authorList>
    </citation>
    <scope>NUCLEOTIDE SEQUENCE [LARGE SCALE GENOMIC DNA]</scope>
    <source>
        <strain evidence="9 10">DRA525</strain>
    </source>
</reference>
<keyword evidence="4 8" id="KW-0378">Hydrolase</keyword>
<evidence type="ECO:0000256" key="3">
    <source>
        <dbReference type="ARBA" id="ARBA00022763"/>
    </source>
</evidence>
<dbReference type="GO" id="GO:0016829">
    <property type="term" value="F:lyase activity"/>
    <property type="evidence" value="ECO:0007669"/>
    <property type="project" value="UniProtKB-KW"/>
</dbReference>
<evidence type="ECO:0000256" key="4">
    <source>
        <dbReference type="ARBA" id="ARBA00022801"/>
    </source>
</evidence>
<keyword evidence="3" id="KW-0227">DNA damage</keyword>
<keyword evidence="7" id="KW-0456">Lyase</keyword>
<evidence type="ECO:0000313" key="9">
    <source>
        <dbReference type="EMBL" id="APO82363.1"/>
    </source>
</evidence>
<evidence type="ECO:0000256" key="6">
    <source>
        <dbReference type="ARBA" id="ARBA00023125"/>
    </source>
</evidence>
<dbReference type="InterPro" id="IPR036590">
    <property type="entry name" value="SRAP-like"/>
</dbReference>
<evidence type="ECO:0000256" key="1">
    <source>
        <dbReference type="ARBA" id="ARBA00008136"/>
    </source>
</evidence>
<comment type="similarity">
    <text evidence="1 8">Belongs to the SOS response-associated peptidase family.</text>
</comment>
<proteinExistence type="inferred from homology"/>
<dbReference type="GO" id="GO:0003697">
    <property type="term" value="F:single-stranded DNA binding"/>
    <property type="evidence" value="ECO:0007669"/>
    <property type="project" value="InterPro"/>
</dbReference>
<name>A0A1L5PQG2_PSEPU</name>
<dbReference type="PANTHER" id="PTHR13604">
    <property type="entry name" value="DC12-RELATED"/>
    <property type="match status" value="1"/>
</dbReference>
<dbReference type="PANTHER" id="PTHR13604:SF0">
    <property type="entry name" value="ABASIC SITE PROCESSING PROTEIN HMCES"/>
    <property type="match status" value="1"/>
</dbReference>
<gene>
    <name evidence="9" type="ORF">BL240_13240</name>
</gene>
<dbReference type="Proteomes" id="UP000185146">
    <property type="component" value="Chromosome"/>
</dbReference>
<evidence type="ECO:0000256" key="7">
    <source>
        <dbReference type="ARBA" id="ARBA00023239"/>
    </source>
</evidence>
<protein>
    <recommendedName>
        <fullName evidence="8">Abasic site processing protein</fullName>
        <ecNumber evidence="8">3.4.-.-</ecNumber>
    </recommendedName>
</protein>
<evidence type="ECO:0000256" key="5">
    <source>
        <dbReference type="ARBA" id="ARBA00023124"/>
    </source>
</evidence>
<dbReference type="GO" id="GO:0106300">
    <property type="term" value="P:protein-DNA covalent cross-linking repair"/>
    <property type="evidence" value="ECO:0007669"/>
    <property type="project" value="InterPro"/>
</dbReference>
<dbReference type="SUPFAM" id="SSF143081">
    <property type="entry name" value="BB1717-like"/>
    <property type="match status" value="1"/>
</dbReference>
<dbReference type="AlphaFoldDB" id="A0A1L5PQG2"/>
<dbReference type="EC" id="3.4.-.-" evidence="8"/>
<evidence type="ECO:0000256" key="2">
    <source>
        <dbReference type="ARBA" id="ARBA00022670"/>
    </source>
</evidence>
<sequence length="249" mass="27979">MLGPLLPCARGTMPWPMLMVSEEANMCGRLSQYRGIHDFVETLSLPEAWRNNVGDQPLGRYNIAPTTLVAVLRMDDAGPRADLVKWGWRPHWANDRAAPINARVEKVAHGPFFRAIWPHRAITPIDGWYEWVDEGGPKKQPYYIRRQDGHPALCASIGQFTGTEHDGFVIITADAQGGMVDVHDRRPVVLSPELAYEWIAAAMPSERAEQLVLNLGEPAEAFEWYRVGIAVGNVRNQGAELMYPLQRMI</sequence>
<dbReference type="Pfam" id="PF02586">
    <property type="entry name" value="SRAP"/>
    <property type="match status" value="1"/>
</dbReference>
<evidence type="ECO:0000256" key="8">
    <source>
        <dbReference type="RuleBase" id="RU364100"/>
    </source>
</evidence>
<dbReference type="GO" id="GO:0006508">
    <property type="term" value="P:proteolysis"/>
    <property type="evidence" value="ECO:0007669"/>
    <property type="project" value="UniProtKB-KW"/>
</dbReference>
<dbReference type="InterPro" id="IPR003738">
    <property type="entry name" value="SRAP"/>
</dbReference>
<dbReference type="EMBL" id="CP018743">
    <property type="protein sequence ID" value="APO82363.1"/>
    <property type="molecule type" value="Genomic_DNA"/>
</dbReference>
<accession>A0A1L5PQG2</accession>
<evidence type="ECO:0000313" key="10">
    <source>
        <dbReference type="Proteomes" id="UP000185146"/>
    </source>
</evidence>